<evidence type="ECO:0000259" key="9">
    <source>
        <dbReference type="PROSITE" id="PS50850"/>
    </source>
</evidence>
<feature type="transmembrane region" description="Helical" evidence="8">
    <location>
        <begin position="318"/>
        <end position="340"/>
    </location>
</feature>
<dbReference type="NCBIfam" id="TIGR00711">
    <property type="entry name" value="efflux_EmrB"/>
    <property type="match status" value="1"/>
</dbReference>
<dbReference type="Pfam" id="PF07690">
    <property type="entry name" value="MFS_1"/>
    <property type="match status" value="1"/>
</dbReference>
<feature type="transmembrane region" description="Helical" evidence="8">
    <location>
        <begin position="167"/>
        <end position="185"/>
    </location>
</feature>
<keyword evidence="5 8" id="KW-0812">Transmembrane</keyword>
<reference evidence="10" key="1">
    <citation type="submission" date="2023-08" db="EMBL/GenBank/DDBJ databases">
        <authorList>
            <person name="Messyasz A."/>
            <person name="Mannisto M.K."/>
            <person name="Kerkhof L.J."/>
            <person name="Haggblom M."/>
        </authorList>
    </citation>
    <scope>NUCLEOTIDE SEQUENCE</scope>
    <source>
        <strain evidence="10">M8UP23</strain>
    </source>
</reference>
<evidence type="ECO:0000256" key="3">
    <source>
        <dbReference type="ARBA" id="ARBA00022448"/>
    </source>
</evidence>
<dbReference type="CDD" id="cd17503">
    <property type="entry name" value="MFS_LmrB_MDR_like"/>
    <property type="match status" value="1"/>
</dbReference>
<comment type="subcellular location">
    <subcellularLocation>
        <location evidence="1">Cell membrane</location>
        <topology evidence="1">Multi-pass membrane protein</topology>
    </subcellularLocation>
</comment>
<feature type="transmembrane region" description="Helical" evidence="8">
    <location>
        <begin position="236"/>
        <end position="259"/>
    </location>
</feature>
<evidence type="ECO:0000256" key="8">
    <source>
        <dbReference type="SAM" id="Phobius"/>
    </source>
</evidence>
<dbReference type="InterPro" id="IPR004638">
    <property type="entry name" value="EmrB-like"/>
</dbReference>
<dbReference type="Gene3D" id="1.20.1250.20">
    <property type="entry name" value="MFS general substrate transporter like domains"/>
    <property type="match status" value="1"/>
</dbReference>
<gene>
    <name evidence="10" type="ORF">RBB75_06180</name>
</gene>
<evidence type="ECO:0000256" key="5">
    <source>
        <dbReference type="ARBA" id="ARBA00022692"/>
    </source>
</evidence>
<dbReference type="KEGG" id="temp:RBB75_06180"/>
<dbReference type="GO" id="GO:0005886">
    <property type="term" value="C:plasma membrane"/>
    <property type="evidence" value="ECO:0007669"/>
    <property type="project" value="UniProtKB-SubCell"/>
</dbReference>
<feature type="transmembrane region" description="Helical" evidence="8">
    <location>
        <begin position="53"/>
        <end position="74"/>
    </location>
</feature>
<dbReference type="PANTHER" id="PTHR42718">
    <property type="entry name" value="MAJOR FACILITATOR SUPERFAMILY MULTIDRUG TRANSPORTER MFSC"/>
    <property type="match status" value="1"/>
</dbReference>
<keyword evidence="7 8" id="KW-0472">Membrane</keyword>
<keyword evidence="3" id="KW-0813">Transport</keyword>
<name>A0AAU7ZGW1_9BACT</name>
<proteinExistence type="inferred from homology"/>
<dbReference type="GO" id="GO:0022857">
    <property type="term" value="F:transmembrane transporter activity"/>
    <property type="evidence" value="ECO:0007669"/>
    <property type="project" value="InterPro"/>
</dbReference>
<feature type="transmembrane region" description="Helical" evidence="8">
    <location>
        <begin position="206"/>
        <end position="224"/>
    </location>
</feature>
<protein>
    <submittedName>
        <fullName evidence="10">DHA2 family efflux MFS transporter permease subunit</fullName>
    </submittedName>
</protein>
<feature type="transmembrane region" description="Helical" evidence="8">
    <location>
        <begin position="493"/>
        <end position="517"/>
    </location>
</feature>
<comment type="similarity">
    <text evidence="2">Belongs to the major facilitator superfamily. EmrB family.</text>
</comment>
<feature type="transmembrane region" description="Helical" evidence="8">
    <location>
        <begin position="280"/>
        <end position="298"/>
    </location>
</feature>
<keyword evidence="6 8" id="KW-1133">Transmembrane helix</keyword>
<dbReference type="PRINTS" id="PR01036">
    <property type="entry name" value="TCRTETB"/>
</dbReference>
<dbReference type="PANTHER" id="PTHR42718:SF9">
    <property type="entry name" value="MAJOR FACILITATOR SUPERFAMILY MULTIDRUG TRANSPORTER MFSC"/>
    <property type="match status" value="1"/>
</dbReference>
<reference evidence="10" key="2">
    <citation type="journal article" date="2024" name="Environ. Microbiol.">
        <title>Genome analysis and description of Tunturibacter gen. nov. expands the diversity of Terriglobia in tundra soils.</title>
        <authorList>
            <person name="Messyasz A."/>
            <person name="Mannisto M.K."/>
            <person name="Kerkhof L.J."/>
            <person name="Haggblom M.M."/>
        </authorList>
    </citation>
    <scope>NUCLEOTIDE SEQUENCE</scope>
    <source>
        <strain evidence="10">M8UP23</strain>
    </source>
</reference>
<dbReference type="AlphaFoldDB" id="A0AAU7ZGW1"/>
<feature type="domain" description="Major facilitator superfamily (MFS) profile" evidence="9">
    <location>
        <begin position="15"/>
        <end position="521"/>
    </location>
</feature>
<sequence length="528" mass="57928">MAEAAWKPKVNPWVIAVTVTLATFMEVLDTSIANVALPHIAGGLGASYDESTWVINCYLVSNAVVLPISAYLTTLFGRKRLYMTCVALFGVSSLLCGFAPSLPLLLFFRVLQGAGGGGLGPCEQAILTDTFPQEKRSMAFAVYGLAVVLAPVLGPTLGGFITEHYSWRWIFFINIPIAILSLILTHKLIEDPPRIQEEVRKSKQGGFRLDYLGFGLTALTFGALECVLDKGQEDDWFNSPFITCASVVCLFALTALIVWELRRARTDQRPILDLRLFKNRTFAVSFVMMFIVGLALYATSNLLPNLLQNLMGYTAESAGFVMSFGGIATVLTMPLVGILGGKMDNRYLAAFGFALTGCTILYLTNMDLQMSFQYASEIRFVQMLGISFLFVPVSTLSYTGTTEAQGNDVSGMTNLARNVGGSCGTAFVTTMLARKQQVHQVYLSSHAKNSNPFYLAKIQQLQQHYQQLGYGIYQAKQQALADFYNTLQNQASMLSYLDIVVILGVASLCMVPLVFLMKKPKQGAVVMH</sequence>
<accession>A0AAU7ZGW1</accession>
<evidence type="ECO:0000313" key="10">
    <source>
        <dbReference type="EMBL" id="XCB27906.1"/>
    </source>
</evidence>
<dbReference type="SUPFAM" id="SSF103473">
    <property type="entry name" value="MFS general substrate transporter"/>
    <property type="match status" value="1"/>
</dbReference>
<feature type="transmembrane region" description="Helical" evidence="8">
    <location>
        <begin position="139"/>
        <end position="161"/>
    </location>
</feature>
<dbReference type="PROSITE" id="PS50850">
    <property type="entry name" value="MFS"/>
    <property type="match status" value="1"/>
</dbReference>
<keyword evidence="4" id="KW-1003">Cell membrane</keyword>
<dbReference type="InterPro" id="IPR020846">
    <property type="entry name" value="MFS_dom"/>
</dbReference>
<dbReference type="RefSeq" id="WP_353069904.1">
    <property type="nucleotide sequence ID" value="NZ_CP132932.1"/>
</dbReference>
<evidence type="ECO:0000256" key="2">
    <source>
        <dbReference type="ARBA" id="ARBA00008537"/>
    </source>
</evidence>
<dbReference type="InterPro" id="IPR036259">
    <property type="entry name" value="MFS_trans_sf"/>
</dbReference>
<feature type="transmembrane region" description="Helical" evidence="8">
    <location>
        <begin position="347"/>
        <end position="364"/>
    </location>
</feature>
<dbReference type="Gene3D" id="1.20.1720.10">
    <property type="entry name" value="Multidrug resistance protein D"/>
    <property type="match status" value="1"/>
</dbReference>
<dbReference type="InterPro" id="IPR011701">
    <property type="entry name" value="MFS"/>
</dbReference>
<organism evidence="10">
    <name type="scientific">Tunturiibacter empetritectus</name>
    <dbReference type="NCBI Taxonomy" id="3069691"/>
    <lineage>
        <taxon>Bacteria</taxon>
        <taxon>Pseudomonadati</taxon>
        <taxon>Acidobacteriota</taxon>
        <taxon>Terriglobia</taxon>
        <taxon>Terriglobales</taxon>
        <taxon>Acidobacteriaceae</taxon>
        <taxon>Tunturiibacter</taxon>
    </lineage>
</organism>
<dbReference type="EMBL" id="CP132932">
    <property type="protein sequence ID" value="XCB27906.1"/>
    <property type="molecule type" value="Genomic_DNA"/>
</dbReference>
<evidence type="ECO:0000256" key="1">
    <source>
        <dbReference type="ARBA" id="ARBA00004651"/>
    </source>
</evidence>
<evidence type="ECO:0000256" key="7">
    <source>
        <dbReference type="ARBA" id="ARBA00023136"/>
    </source>
</evidence>
<feature type="transmembrane region" description="Helical" evidence="8">
    <location>
        <begin position="81"/>
        <end position="100"/>
    </location>
</feature>
<evidence type="ECO:0000256" key="6">
    <source>
        <dbReference type="ARBA" id="ARBA00022989"/>
    </source>
</evidence>
<evidence type="ECO:0000256" key="4">
    <source>
        <dbReference type="ARBA" id="ARBA00022475"/>
    </source>
</evidence>